<feature type="compositionally biased region" description="Polar residues" evidence="2">
    <location>
        <begin position="1020"/>
        <end position="1037"/>
    </location>
</feature>
<feature type="compositionally biased region" description="Basic and acidic residues" evidence="2">
    <location>
        <begin position="186"/>
        <end position="197"/>
    </location>
</feature>
<keyword evidence="3" id="KW-0812">Transmembrane</keyword>
<feature type="compositionally biased region" description="Polar residues" evidence="2">
    <location>
        <begin position="57"/>
        <end position="102"/>
    </location>
</feature>
<feature type="compositionally biased region" description="Polar residues" evidence="2">
    <location>
        <begin position="19"/>
        <end position="29"/>
    </location>
</feature>
<keyword evidence="5" id="KW-1185">Reference proteome</keyword>
<dbReference type="OMA" id="CAGFCGP"/>
<feature type="region of interest" description="Disordered" evidence="2">
    <location>
        <begin position="295"/>
        <end position="316"/>
    </location>
</feature>
<proteinExistence type="predicted"/>
<accession>G4T8B5</accession>
<feature type="transmembrane region" description="Helical" evidence="3">
    <location>
        <begin position="344"/>
        <end position="372"/>
    </location>
</feature>
<feature type="compositionally biased region" description="Low complexity" evidence="2">
    <location>
        <begin position="1146"/>
        <end position="1156"/>
    </location>
</feature>
<feature type="compositionally biased region" description="Low complexity" evidence="2">
    <location>
        <begin position="1172"/>
        <end position="1181"/>
    </location>
</feature>
<dbReference type="STRING" id="1109443.G4T8B5"/>
<feature type="region of interest" description="Disordered" evidence="2">
    <location>
        <begin position="1258"/>
        <end position="1340"/>
    </location>
</feature>
<feature type="compositionally biased region" description="Polar residues" evidence="2">
    <location>
        <begin position="1"/>
        <end position="12"/>
    </location>
</feature>
<feature type="region of interest" description="Disordered" evidence="2">
    <location>
        <begin position="1368"/>
        <end position="1396"/>
    </location>
</feature>
<feature type="transmembrane region" description="Helical" evidence="3">
    <location>
        <begin position="392"/>
        <end position="421"/>
    </location>
</feature>
<dbReference type="InParanoid" id="G4T8B5"/>
<dbReference type="Proteomes" id="UP000007148">
    <property type="component" value="Unassembled WGS sequence"/>
</dbReference>
<feature type="region of interest" description="Disordered" evidence="2">
    <location>
        <begin position="861"/>
        <end position="1239"/>
    </location>
</feature>
<feature type="compositionally biased region" description="Low complexity" evidence="2">
    <location>
        <begin position="984"/>
        <end position="997"/>
    </location>
</feature>
<reference evidence="4 5" key="1">
    <citation type="journal article" date="2011" name="PLoS Pathog.">
        <title>Endophytic Life Strategies Decoded by Genome and Transcriptome Analyses of the Mutualistic Root Symbiont Piriformospora indica.</title>
        <authorList>
            <person name="Zuccaro A."/>
            <person name="Lahrmann U."/>
            <person name="Guldener U."/>
            <person name="Langen G."/>
            <person name="Pfiffi S."/>
            <person name="Biedenkopf D."/>
            <person name="Wong P."/>
            <person name="Samans B."/>
            <person name="Grimm C."/>
            <person name="Basiewicz M."/>
            <person name="Murat C."/>
            <person name="Martin F."/>
            <person name="Kogel K.H."/>
        </authorList>
    </citation>
    <scope>NUCLEOTIDE SEQUENCE [LARGE SCALE GENOMIC DNA]</scope>
    <source>
        <strain evidence="4 5">DSM 11827</strain>
    </source>
</reference>
<feature type="coiled-coil region" evidence="1">
    <location>
        <begin position="472"/>
        <end position="526"/>
    </location>
</feature>
<dbReference type="eggNOG" id="ENOG502S4B8">
    <property type="taxonomic scope" value="Eukaryota"/>
</dbReference>
<feature type="compositionally biased region" description="Polar residues" evidence="2">
    <location>
        <begin position="1157"/>
        <end position="1171"/>
    </location>
</feature>
<organism evidence="4 5">
    <name type="scientific">Serendipita indica (strain DSM 11827)</name>
    <name type="common">Root endophyte fungus</name>
    <name type="synonym">Piriformospora indica</name>
    <dbReference type="NCBI Taxonomy" id="1109443"/>
    <lineage>
        <taxon>Eukaryota</taxon>
        <taxon>Fungi</taxon>
        <taxon>Dikarya</taxon>
        <taxon>Basidiomycota</taxon>
        <taxon>Agaricomycotina</taxon>
        <taxon>Agaricomycetes</taxon>
        <taxon>Sebacinales</taxon>
        <taxon>Serendipitaceae</taxon>
        <taxon>Serendipita</taxon>
    </lineage>
</organism>
<protein>
    <submittedName>
        <fullName evidence="4">Uncharacterized protein</fullName>
    </submittedName>
</protein>
<feature type="compositionally biased region" description="Low complexity" evidence="2">
    <location>
        <begin position="1284"/>
        <end position="1293"/>
    </location>
</feature>
<feature type="compositionally biased region" description="Polar residues" evidence="2">
    <location>
        <begin position="156"/>
        <end position="177"/>
    </location>
</feature>
<evidence type="ECO:0000313" key="4">
    <source>
        <dbReference type="EMBL" id="CCA67558.1"/>
    </source>
</evidence>
<feature type="compositionally biased region" description="Basic and acidic residues" evidence="2">
    <location>
        <begin position="241"/>
        <end position="253"/>
    </location>
</feature>
<feature type="region of interest" description="Disordered" evidence="2">
    <location>
        <begin position="1"/>
        <end position="263"/>
    </location>
</feature>
<feature type="compositionally biased region" description="Gly residues" evidence="2">
    <location>
        <begin position="1194"/>
        <end position="1205"/>
    </location>
</feature>
<dbReference type="EMBL" id="CAFZ01000016">
    <property type="protein sequence ID" value="CCA67558.1"/>
    <property type="molecule type" value="Genomic_DNA"/>
</dbReference>
<evidence type="ECO:0000256" key="2">
    <source>
        <dbReference type="SAM" id="MobiDB-lite"/>
    </source>
</evidence>
<sequence>MASPSRHPSSSYGVAPTVGGSTIVQTTTAAADEEHSPIDRDALTRSPVDMSRYPTVYEQNGQEQGQHPQHSRPPSAQPRRSTNVSRIGTSRVESPISDSNYPSWLPRRPLAPAPPGSTGDTHSAYMRTGSPGGYYNNGGGGSRLADLFNFSRGHSRNVTQSSNRVSTAMSGFITNPSEYGGPPGRRATDDSGNRKPTGESGDSGGAYSQARRGSSGDYYDPQTGRRRATPRSVRYAPGSVDHVRGQEPTEQTRRASSSASQAYGGYGYGYAPGHRGEYTHVRAFSRSATNPYAARTQSPLGIEPPNTGWMSQTPTPPVPAPRFRARNLNLSLLRSPSKFIKLRYLLQPVTFFAHVPIQLFFDFNVVYILVQITKYPTPLAPGVANTSPSPSWLFALILYLLATLLWLVGVVLVYEIAWSFWRRWRVKRPGMLGIFSSRPARKLVGMGSYDRFCFLEYVQRGAWTDRTELDLLLERDREIEEMEQERRREAEEGESMGGGWEGKEALRNARLEAERLDREVIRDAAESDTSSIQSLTLFQKAQRLNYKQGMIEWAWNRSQNLPTVALLVPRACIAFIIILTFTKTNPLTLAALASAGSSSIFTTPVNPSSYPSTNSPVLRDQTFFSGRDGTLTHYARTVLWIDCIWTLWRTIILIAAYVSLWIASGQSCAGVCGPRYRWEEIERQEWEDATNAGLHEKFGSGSRRHLSLSGESTIGGLDRETGDIADQLGWQWRENTRRRVREAYEFCLLAPLPHRRRGSTPAPLAAIGMGKGKDGEGEVDPEPLTGLAQALLPQRNQGRKGLVPDLFDQPTIEGGLRDSIQLVPPSTHLPFSVESNSRSGPLKELPYPFPTYKGSVPPIAHQQQRQTAGPKGAIPFPNEDEPQLQEDLSQIEDEYPNQEEYLDQEEYQDEYLQDEYINDDYLEGQVDEMGYLPERATSASLSSLGQPLPSGQGQLPYVGQRTRSSMSTGPTSYSHSQYGQSPRNSGYKSTSSKSNSGDQSRRKSSAKSSASHYSPRTHKSSGSQQSPGTDSSTQQKLRNILPPPSASTSARFGGNGNGERRRAVSATQLSRIVPSPMPSEGLARSLHAASSGALHDVAPEPYASEGEHDDQDEHEEQGDGGEVQNPVEEHEDSVGLLSNAPSHQGSLAALRARASSFTESLQRIRTRSQGASSHHSNSNSSGQQRARTRSAAAPGGGATSSGSGNGRRERTESHAMSTMSGRSGSRSRTSSIVPVIGARYTSSRPEYMAAGRPSEFGEVHHHYEQEQEDYVPDWVREPVPPLPTQTQSTTPPQDRLPQPPSSSQQDIEEERIRGASVAPSERTIQAPPPLMPGLPRRLTAHENVSIDHPDISTARESFITLPATVDTGSTGVYRGGEHRVGQGASSAYLHEHAPQP</sequence>
<evidence type="ECO:0000256" key="1">
    <source>
        <dbReference type="SAM" id="Coils"/>
    </source>
</evidence>
<dbReference type="HOGENOM" id="CLU_003972_0_0_1"/>
<keyword evidence="3" id="KW-0472">Membrane</keyword>
<feature type="compositionally biased region" description="Polar residues" evidence="2">
    <location>
        <begin position="961"/>
        <end position="983"/>
    </location>
</feature>
<keyword evidence="3" id="KW-1133">Transmembrane helix</keyword>
<gene>
    <name evidence="4" type="ORF">PIIN_01387</name>
</gene>
<keyword evidence="1" id="KW-0175">Coiled coil</keyword>
<feature type="compositionally biased region" description="Acidic residues" evidence="2">
    <location>
        <begin position="1107"/>
        <end position="1119"/>
    </location>
</feature>
<comment type="caution">
    <text evidence="4">The sequence shown here is derived from an EMBL/GenBank/DDBJ whole genome shotgun (WGS) entry which is preliminary data.</text>
</comment>
<feature type="compositionally biased region" description="Gly residues" evidence="2">
    <location>
        <begin position="130"/>
        <end position="142"/>
    </location>
</feature>
<feature type="compositionally biased region" description="Low complexity" evidence="2">
    <location>
        <begin position="940"/>
        <end position="956"/>
    </location>
</feature>
<evidence type="ECO:0000256" key="3">
    <source>
        <dbReference type="SAM" id="Phobius"/>
    </source>
</evidence>
<dbReference type="OrthoDB" id="2575061at2759"/>
<name>G4T8B5_SERID</name>
<feature type="compositionally biased region" description="Acidic residues" evidence="2">
    <location>
        <begin position="878"/>
        <end position="926"/>
    </location>
</feature>
<evidence type="ECO:0000313" key="5">
    <source>
        <dbReference type="Proteomes" id="UP000007148"/>
    </source>
</evidence>
<feature type="compositionally biased region" description="Low complexity" evidence="2">
    <location>
        <begin position="1216"/>
        <end position="1231"/>
    </location>
</feature>
<feature type="compositionally biased region" description="Basic and acidic residues" evidence="2">
    <location>
        <begin position="32"/>
        <end position="43"/>
    </location>
</feature>